<keyword evidence="1" id="KW-0378">Hydrolase</keyword>
<dbReference type="EC" id="5.6.2.3" evidence="1"/>
<name>A0A225VXY6_9STRA</name>
<feature type="domain" description="DNA helicase Pif1-like DEAD-box helicase" evidence="3">
    <location>
        <begin position="81"/>
        <end position="225"/>
    </location>
</feature>
<dbReference type="Proteomes" id="UP000198211">
    <property type="component" value="Unassembled WGS sequence"/>
</dbReference>
<evidence type="ECO:0000256" key="2">
    <source>
        <dbReference type="SAM" id="MobiDB-lite"/>
    </source>
</evidence>
<keyword evidence="1" id="KW-0347">Helicase</keyword>
<dbReference type="GO" id="GO:0000723">
    <property type="term" value="P:telomere maintenance"/>
    <property type="evidence" value="ECO:0007669"/>
    <property type="project" value="InterPro"/>
</dbReference>
<dbReference type="GO" id="GO:0006310">
    <property type="term" value="P:DNA recombination"/>
    <property type="evidence" value="ECO:0007669"/>
    <property type="project" value="UniProtKB-KW"/>
</dbReference>
<keyword evidence="5" id="KW-1185">Reference proteome</keyword>
<feature type="compositionally biased region" description="Polar residues" evidence="2">
    <location>
        <begin position="8"/>
        <end position="26"/>
    </location>
</feature>
<gene>
    <name evidence="4" type="ORF">PHMEG_00016878</name>
</gene>
<accession>A0A225VXY6</accession>
<dbReference type="OrthoDB" id="432234at2759"/>
<protein>
    <recommendedName>
        <fullName evidence="1">ATP-dependent DNA helicase</fullName>
        <ecNumber evidence="1">5.6.2.3</ecNumber>
    </recommendedName>
</protein>
<keyword evidence="1" id="KW-0233">DNA recombination</keyword>
<evidence type="ECO:0000256" key="1">
    <source>
        <dbReference type="RuleBase" id="RU363044"/>
    </source>
</evidence>
<proteinExistence type="inferred from homology"/>
<reference evidence="5" key="1">
    <citation type="submission" date="2017-03" db="EMBL/GenBank/DDBJ databases">
        <title>Phytopthora megakarya and P. palmivora, two closely related causual agents of cacao black pod achieved similar genome size and gene model numbers by different mechanisms.</title>
        <authorList>
            <person name="Ali S."/>
            <person name="Shao J."/>
            <person name="Larry D.J."/>
            <person name="Kronmiller B."/>
            <person name="Shen D."/>
            <person name="Strem M.D."/>
            <person name="Melnick R.L."/>
            <person name="Guiltinan M.J."/>
            <person name="Tyler B.M."/>
            <person name="Meinhardt L.W."/>
            <person name="Bailey B.A."/>
        </authorList>
    </citation>
    <scope>NUCLEOTIDE SEQUENCE [LARGE SCALE GENOMIC DNA]</scope>
    <source>
        <strain evidence="5">zdho120</strain>
    </source>
</reference>
<evidence type="ECO:0000313" key="5">
    <source>
        <dbReference type="Proteomes" id="UP000198211"/>
    </source>
</evidence>
<keyword evidence="1" id="KW-0547">Nucleotide-binding</keyword>
<dbReference type="Gene3D" id="3.40.50.300">
    <property type="entry name" value="P-loop containing nucleotide triphosphate hydrolases"/>
    <property type="match status" value="1"/>
</dbReference>
<feature type="region of interest" description="Disordered" evidence="2">
    <location>
        <begin position="1"/>
        <end position="26"/>
    </location>
</feature>
<dbReference type="EMBL" id="NBNE01002493">
    <property type="protein sequence ID" value="OWZ10293.1"/>
    <property type="molecule type" value="Genomic_DNA"/>
</dbReference>
<comment type="catalytic activity">
    <reaction evidence="1">
        <text>ATP + H2O = ADP + phosphate + H(+)</text>
        <dbReference type="Rhea" id="RHEA:13065"/>
        <dbReference type="ChEBI" id="CHEBI:15377"/>
        <dbReference type="ChEBI" id="CHEBI:15378"/>
        <dbReference type="ChEBI" id="CHEBI:30616"/>
        <dbReference type="ChEBI" id="CHEBI:43474"/>
        <dbReference type="ChEBI" id="CHEBI:456216"/>
        <dbReference type="EC" id="5.6.2.3"/>
    </reaction>
</comment>
<organism evidence="4 5">
    <name type="scientific">Phytophthora megakarya</name>
    <dbReference type="NCBI Taxonomy" id="4795"/>
    <lineage>
        <taxon>Eukaryota</taxon>
        <taxon>Sar</taxon>
        <taxon>Stramenopiles</taxon>
        <taxon>Oomycota</taxon>
        <taxon>Peronosporomycetes</taxon>
        <taxon>Peronosporales</taxon>
        <taxon>Peronosporaceae</taxon>
        <taxon>Phytophthora</taxon>
    </lineage>
</organism>
<dbReference type="GO" id="GO:0016887">
    <property type="term" value="F:ATP hydrolysis activity"/>
    <property type="evidence" value="ECO:0007669"/>
    <property type="project" value="RHEA"/>
</dbReference>
<sequence>MGLADVQSFISEQSTKPQPSDENTTSLLHNFPDLKTRVQLLRRALQSDHLGLNSQAISRQVSLDTVLDFPSLQLVSAAFQLNEKQNKIFVRAGTELLTSILNTQESNGQMIEFLGGLPGAGKSRVIGALQGLAEKWNSAEAVATAAYQGVAAQAADGQTIHKLFGWSVHNRKKWAPNKDQQERFARLKLIILDGISTCDVSILGKVDASLRKILNQPNQLFGGIHASAASCSKTASIYRI</sequence>
<keyword evidence="1" id="KW-0067">ATP-binding</keyword>
<dbReference type="GO" id="GO:0043139">
    <property type="term" value="F:5'-3' DNA helicase activity"/>
    <property type="evidence" value="ECO:0007669"/>
    <property type="project" value="UniProtKB-EC"/>
</dbReference>
<evidence type="ECO:0000313" key="4">
    <source>
        <dbReference type="EMBL" id="OWZ10293.1"/>
    </source>
</evidence>
<comment type="similarity">
    <text evidence="1">Belongs to the helicase family.</text>
</comment>
<dbReference type="GO" id="GO:0006281">
    <property type="term" value="P:DNA repair"/>
    <property type="evidence" value="ECO:0007669"/>
    <property type="project" value="UniProtKB-KW"/>
</dbReference>
<dbReference type="InterPro" id="IPR010285">
    <property type="entry name" value="DNA_helicase_pif1-like_DEAD"/>
</dbReference>
<evidence type="ECO:0000259" key="3">
    <source>
        <dbReference type="Pfam" id="PF05970"/>
    </source>
</evidence>
<dbReference type="Pfam" id="PF05970">
    <property type="entry name" value="PIF1"/>
    <property type="match status" value="1"/>
</dbReference>
<dbReference type="GO" id="GO:0005524">
    <property type="term" value="F:ATP binding"/>
    <property type="evidence" value="ECO:0007669"/>
    <property type="project" value="UniProtKB-KW"/>
</dbReference>
<keyword evidence="1" id="KW-0227">DNA damage</keyword>
<comment type="caution">
    <text evidence="4">The sequence shown here is derived from an EMBL/GenBank/DDBJ whole genome shotgun (WGS) entry which is preliminary data.</text>
</comment>
<keyword evidence="1" id="KW-0234">DNA repair</keyword>
<comment type="cofactor">
    <cofactor evidence="1">
        <name>Mg(2+)</name>
        <dbReference type="ChEBI" id="CHEBI:18420"/>
    </cofactor>
</comment>
<dbReference type="InterPro" id="IPR027417">
    <property type="entry name" value="P-loop_NTPase"/>
</dbReference>
<dbReference type="AlphaFoldDB" id="A0A225VXY6"/>